<dbReference type="AlphaFoldDB" id="A0A1B1RZC2"/>
<evidence type="ECO:0000313" key="4">
    <source>
        <dbReference type="Proteomes" id="UP000053354"/>
    </source>
</evidence>
<proteinExistence type="predicted"/>
<dbReference type="InterPro" id="IPR053145">
    <property type="entry name" value="AB_hydrolase_Est10"/>
</dbReference>
<dbReference type="InterPro" id="IPR029058">
    <property type="entry name" value="AB_hydrolase_fold"/>
</dbReference>
<dbReference type="STRING" id="1302659.I858_004490"/>
<protein>
    <submittedName>
        <fullName evidence="3">Alpha/beta hydrolase</fullName>
    </submittedName>
</protein>
<dbReference type="GO" id="GO:0052689">
    <property type="term" value="F:carboxylic ester hydrolase activity"/>
    <property type="evidence" value="ECO:0007669"/>
    <property type="project" value="TreeGrafter"/>
</dbReference>
<reference evidence="3" key="1">
    <citation type="submission" date="2016-10" db="EMBL/GenBank/DDBJ databases">
        <authorList>
            <person name="See-Too W.S."/>
        </authorList>
    </citation>
    <scope>NUCLEOTIDE SEQUENCE</scope>
    <source>
        <strain evidence="3">L10.15</strain>
    </source>
</reference>
<sequence>MGSLLMLMLLLLLAACSEDDKDATTEEANSMEKITGSWEGAIQVPNQPLPILVEFEKDGGTLSIPLQELSAAPFSTVEFNDPELVFELNLQGQVLVFDGKLEDGKIRGDFTQQGQAFPFELIPRTAEEAVDESEFIEIEVAGGLMKAEVEMPKGEGPFPVMVILAGSGPTDRDGNSVMIPGKNDSLKMVAEEMAANGIASIRYDKRGVGMNQALGGNEADLRFDDYIADAAAWVDHLKSTDRFTDVGIIGHSEGSLIGMAAAKRASADLFISIAGAGRPIDEVLMEQLAAQLPEDLMNEAWEIIDQLKRGEQVATVSPHLQSIFRPSVQPYLISWLAYHPQEEVAALNMPVLIIGGMADSQVPASDAESLHAAHPKSQLLIIDDMNHVLKMVLDKSENEAAYSNPDLPLADGLMEGIVEFLID</sequence>
<keyword evidence="3" id="KW-0378">Hydrolase</keyword>
<feature type="signal peptide" evidence="1">
    <location>
        <begin position="1"/>
        <end position="17"/>
    </location>
</feature>
<dbReference type="SUPFAM" id="SSF53474">
    <property type="entry name" value="alpha/beta-Hydrolases"/>
    <property type="match status" value="1"/>
</dbReference>
<dbReference type="InterPro" id="IPR022742">
    <property type="entry name" value="Hydrolase_4"/>
</dbReference>
<dbReference type="EMBL" id="CP016540">
    <property type="protein sequence ID" value="ANU26290.1"/>
    <property type="molecule type" value="Genomic_DNA"/>
</dbReference>
<name>A0A1B1RZC2_9BACL</name>
<keyword evidence="4" id="KW-1185">Reference proteome</keyword>
<dbReference type="PANTHER" id="PTHR43265">
    <property type="entry name" value="ESTERASE ESTD"/>
    <property type="match status" value="1"/>
</dbReference>
<feature type="chain" id="PRO_5038368641" evidence="1">
    <location>
        <begin position="18"/>
        <end position="423"/>
    </location>
</feature>
<accession>A0A1B1RZC2</accession>
<organism evidence="3 4">
    <name type="scientific">Planococcus versutus</name>
    <dbReference type="NCBI Taxonomy" id="1302659"/>
    <lineage>
        <taxon>Bacteria</taxon>
        <taxon>Bacillati</taxon>
        <taxon>Bacillota</taxon>
        <taxon>Bacilli</taxon>
        <taxon>Bacillales</taxon>
        <taxon>Caryophanaceae</taxon>
        <taxon>Planococcus</taxon>
    </lineage>
</organism>
<evidence type="ECO:0000256" key="1">
    <source>
        <dbReference type="SAM" id="SignalP"/>
    </source>
</evidence>
<keyword evidence="1" id="KW-0732">Signal</keyword>
<dbReference type="Gene3D" id="3.40.50.1820">
    <property type="entry name" value="alpha/beta hydrolase"/>
    <property type="match status" value="1"/>
</dbReference>
<evidence type="ECO:0000259" key="2">
    <source>
        <dbReference type="Pfam" id="PF12146"/>
    </source>
</evidence>
<dbReference type="Pfam" id="PF12146">
    <property type="entry name" value="Hydrolase_4"/>
    <property type="match status" value="1"/>
</dbReference>
<feature type="domain" description="Serine aminopeptidase S33" evidence="2">
    <location>
        <begin position="188"/>
        <end position="388"/>
    </location>
</feature>
<dbReference type="KEGG" id="pll:I858_004490"/>
<dbReference type="PANTHER" id="PTHR43265:SF1">
    <property type="entry name" value="ESTERASE ESTD"/>
    <property type="match status" value="1"/>
</dbReference>
<gene>
    <name evidence="3" type="ORF">I858_004490</name>
</gene>
<evidence type="ECO:0000313" key="3">
    <source>
        <dbReference type="EMBL" id="ANU26290.1"/>
    </source>
</evidence>
<dbReference type="Proteomes" id="UP000053354">
    <property type="component" value="Chromosome"/>
</dbReference>